<evidence type="ECO:0000313" key="5">
    <source>
        <dbReference type="EMBL" id="QDS99141.1"/>
    </source>
</evidence>
<dbReference type="PANTHER" id="PTHR43085">
    <property type="entry name" value="HEXOKINASE FAMILY MEMBER"/>
    <property type="match status" value="1"/>
</dbReference>
<name>A0A517MW83_9BACT</name>
<reference evidence="5 6" key="1">
    <citation type="submission" date="2019-02" db="EMBL/GenBank/DDBJ databases">
        <title>Deep-cultivation of Planctomycetes and their phenomic and genomic characterization uncovers novel biology.</title>
        <authorList>
            <person name="Wiegand S."/>
            <person name="Jogler M."/>
            <person name="Boedeker C."/>
            <person name="Pinto D."/>
            <person name="Vollmers J."/>
            <person name="Rivas-Marin E."/>
            <person name="Kohn T."/>
            <person name="Peeters S.H."/>
            <person name="Heuer A."/>
            <person name="Rast P."/>
            <person name="Oberbeckmann S."/>
            <person name="Bunk B."/>
            <person name="Jeske O."/>
            <person name="Meyerdierks A."/>
            <person name="Storesund J.E."/>
            <person name="Kallscheuer N."/>
            <person name="Luecker S."/>
            <person name="Lage O.M."/>
            <person name="Pohl T."/>
            <person name="Merkel B.J."/>
            <person name="Hornburger P."/>
            <person name="Mueller R.-W."/>
            <person name="Bruemmer F."/>
            <person name="Labrenz M."/>
            <person name="Spormann A.M."/>
            <person name="Op den Camp H."/>
            <person name="Overmann J."/>
            <person name="Amann R."/>
            <person name="Jetten M.S.M."/>
            <person name="Mascher T."/>
            <person name="Medema M.H."/>
            <person name="Devos D.P."/>
            <person name="Kaster A.-K."/>
            <person name="Ovreas L."/>
            <person name="Rohde M."/>
            <person name="Galperin M.Y."/>
            <person name="Jogler C."/>
        </authorList>
    </citation>
    <scope>NUCLEOTIDE SEQUENCE [LARGE SCALE GENOMIC DNA]</scope>
    <source>
        <strain evidence="5 6">HG15A2</strain>
    </source>
</reference>
<dbReference type="AlphaFoldDB" id="A0A517MW83"/>
<organism evidence="5 6">
    <name type="scientific">Adhaeretor mobilis</name>
    <dbReference type="NCBI Taxonomy" id="1930276"/>
    <lineage>
        <taxon>Bacteria</taxon>
        <taxon>Pseudomonadati</taxon>
        <taxon>Planctomycetota</taxon>
        <taxon>Planctomycetia</taxon>
        <taxon>Pirellulales</taxon>
        <taxon>Lacipirellulaceae</taxon>
        <taxon>Adhaeretor</taxon>
    </lineage>
</organism>
<dbReference type="PROSITE" id="PS00584">
    <property type="entry name" value="PFKB_KINASES_2"/>
    <property type="match status" value="1"/>
</dbReference>
<feature type="domain" description="Carbohydrate kinase PfkB" evidence="4">
    <location>
        <begin position="402"/>
        <end position="705"/>
    </location>
</feature>
<dbReference type="Pfam" id="PF00294">
    <property type="entry name" value="PfkB"/>
    <property type="match status" value="1"/>
</dbReference>
<dbReference type="GO" id="GO:0008673">
    <property type="term" value="F:2-dehydro-3-deoxygluconokinase activity"/>
    <property type="evidence" value="ECO:0007669"/>
    <property type="project" value="UniProtKB-EC"/>
</dbReference>
<evidence type="ECO:0000256" key="1">
    <source>
        <dbReference type="ARBA" id="ARBA00010688"/>
    </source>
</evidence>
<dbReference type="InterPro" id="IPR002173">
    <property type="entry name" value="Carboh/pur_kinase_PfkB_CS"/>
</dbReference>
<evidence type="ECO:0000259" key="4">
    <source>
        <dbReference type="Pfam" id="PF00294"/>
    </source>
</evidence>
<dbReference type="InterPro" id="IPR029056">
    <property type="entry name" value="Ribokinase-like"/>
</dbReference>
<dbReference type="EMBL" id="CP036263">
    <property type="protein sequence ID" value="QDS99141.1"/>
    <property type="molecule type" value="Genomic_DNA"/>
</dbReference>
<dbReference type="EC" id="2.7.1.45" evidence="5"/>
<keyword evidence="2 5" id="KW-0808">Transferase</keyword>
<protein>
    <submittedName>
        <fullName evidence="5">2-dehydro-3-deoxygluconokinase</fullName>
        <ecNumber evidence="5">2.7.1.45</ecNumber>
    </submittedName>
</protein>
<accession>A0A517MW83</accession>
<keyword evidence="3 5" id="KW-0418">Kinase</keyword>
<sequence length="763" mass="83946">MPDHANKTLDEKLTRILDDPSCDEFLLADAKDADMAFGIAAPGKNLESKQFRSLQEYRDIIRQNTQQGLIDIMLMSASTNEVLTLNERLFDQSRVTPAIRANDTTDIWLARGGIYSEQPSRPFRSASIDHAMCGKADCQREERQLGADLGLYSITFNNDTVLDAQALSAYREFCLEAERKGFRHFLEIFDPNCPVNPIADVGSFVNDHIVRALAGVTERGRPLFLKMVYHGAASLEELVSYDSSLVVGILGGSSGTTYDAFQQLWEAKKYGARVALYGRMINNSEHQLTFIKHLRYLADGQFTDAAEAVRSYHNDLAGLGIRPFRTLEEDLHATNRYFDYSSKTTSAVSGRESQEKGPERPRPEVVVAGHICLDIIPEFPQETVSANTLIEPGKLKVIGPAAHVTGGCVANVGLTLHQLGVRTSLMGKIGDDSFGNEILNILQNTSSDLADGMIVAPGEHASYSIVIMPSGVDRSFLHFPAANDTFSAEDIQLELLKGAKLFHFGYPPLMQRFWEDGGTAMARLFRSVKEQGPMTSLDMAMPDPTAPAGEINWSAWLERVLPHVALFMPSLEEVLFMLDPTRHHELAEAGQVDTFDHDLLSQTADRLISLGAGIVVLKLGSHGLYLKSSSDAERITHGFYDGKRDLAEWVARELYAPCFEVEVASTNGAGDRTIAGFLAAISRDANPGEALEKAVAVGAMSVEASDPVVEAISLEAIDKRISRGWKRRQIESHLTEKFTRGESGCWRGKQDQVAETEMPSATV</sequence>
<proteinExistence type="inferred from homology"/>
<evidence type="ECO:0000256" key="2">
    <source>
        <dbReference type="ARBA" id="ARBA00022679"/>
    </source>
</evidence>
<evidence type="ECO:0000256" key="3">
    <source>
        <dbReference type="ARBA" id="ARBA00022777"/>
    </source>
</evidence>
<dbReference type="Gene3D" id="3.20.20.70">
    <property type="entry name" value="Aldolase class I"/>
    <property type="match status" value="1"/>
</dbReference>
<gene>
    <name evidence="5" type="primary">kdgK_2</name>
    <name evidence="5" type="ORF">HG15A2_24330</name>
</gene>
<dbReference type="Proteomes" id="UP000319852">
    <property type="component" value="Chromosome"/>
</dbReference>
<dbReference type="RefSeq" id="WP_218932520.1">
    <property type="nucleotide sequence ID" value="NZ_CP036263.1"/>
</dbReference>
<dbReference type="PANTHER" id="PTHR43085:SF57">
    <property type="entry name" value="CARBOHYDRATE KINASE PFKB DOMAIN-CONTAINING PROTEIN"/>
    <property type="match status" value="1"/>
</dbReference>
<dbReference type="SUPFAM" id="SSF53613">
    <property type="entry name" value="Ribokinase-like"/>
    <property type="match status" value="1"/>
</dbReference>
<comment type="similarity">
    <text evidence="1">Belongs to the carbohydrate kinase PfkB family.</text>
</comment>
<dbReference type="InterPro" id="IPR011611">
    <property type="entry name" value="PfkB_dom"/>
</dbReference>
<dbReference type="Gene3D" id="3.40.1190.20">
    <property type="match status" value="1"/>
</dbReference>
<dbReference type="KEGG" id="amob:HG15A2_24330"/>
<keyword evidence="6" id="KW-1185">Reference proteome</keyword>
<evidence type="ECO:0000313" key="6">
    <source>
        <dbReference type="Proteomes" id="UP000319852"/>
    </source>
</evidence>
<dbReference type="InterPro" id="IPR013785">
    <property type="entry name" value="Aldolase_TIM"/>
</dbReference>
<dbReference type="InterPro" id="IPR050306">
    <property type="entry name" value="PfkB_Carbo_kinase"/>
</dbReference>